<feature type="transmembrane region" description="Helical" evidence="5">
    <location>
        <begin position="745"/>
        <end position="764"/>
    </location>
</feature>
<feature type="transmembrane region" description="Helical" evidence="5">
    <location>
        <begin position="784"/>
        <end position="805"/>
    </location>
</feature>
<reference evidence="6 7" key="1">
    <citation type="submission" date="2016-02" db="EMBL/GenBank/DDBJ databases">
        <title>Genome analysis of coral dinoflagellate symbionts highlights evolutionary adaptations to a symbiotic lifestyle.</title>
        <authorList>
            <person name="Aranda M."/>
            <person name="Li Y."/>
            <person name="Liew Y.J."/>
            <person name="Baumgarten S."/>
            <person name="Simakov O."/>
            <person name="Wilson M."/>
            <person name="Piel J."/>
            <person name="Ashoor H."/>
            <person name="Bougouffa S."/>
            <person name="Bajic V.B."/>
            <person name="Ryu T."/>
            <person name="Ravasi T."/>
            <person name="Bayer T."/>
            <person name="Micklem G."/>
            <person name="Kim H."/>
            <person name="Bhak J."/>
            <person name="Lajeunesse T.C."/>
            <person name="Voolstra C.R."/>
        </authorList>
    </citation>
    <scope>NUCLEOTIDE SEQUENCE [LARGE SCALE GENOMIC DNA]</scope>
    <source>
        <strain evidence="6 7">CCMP2467</strain>
    </source>
</reference>
<dbReference type="AlphaFoldDB" id="A0A1Q9EG23"/>
<feature type="transmembrane region" description="Helical" evidence="5">
    <location>
        <begin position="718"/>
        <end position="738"/>
    </location>
</feature>
<feature type="transmembrane region" description="Helical" evidence="5">
    <location>
        <begin position="929"/>
        <end position="948"/>
    </location>
</feature>
<comment type="caution">
    <text evidence="6">The sequence shown here is derived from an EMBL/GenBank/DDBJ whole genome shotgun (WGS) entry which is preliminary data.</text>
</comment>
<dbReference type="GO" id="GO:0016020">
    <property type="term" value="C:membrane"/>
    <property type="evidence" value="ECO:0007669"/>
    <property type="project" value="UniProtKB-SubCell"/>
</dbReference>
<comment type="subcellular location">
    <subcellularLocation>
        <location evidence="1">Membrane</location>
        <topology evidence="1">Multi-pass membrane protein</topology>
    </subcellularLocation>
</comment>
<dbReference type="PANTHER" id="PTHR30249">
    <property type="entry name" value="PUTATIVE SEROTONIN TRANSPORTER"/>
    <property type="match status" value="1"/>
</dbReference>
<protein>
    <submittedName>
        <fullName evidence="6">Plastidal glycolate/glycerate translocator 1, chloroplastic</fullName>
    </submittedName>
</protein>
<organism evidence="6 7">
    <name type="scientific">Symbiodinium microadriaticum</name>
    <name type="common">Dinoflagellate</name>
    <name type="synonym">Zooxanthella microadriatica</name>
    <dbReference type="NCBI Taxonomy" id="2951"/>
    <lineage>
        <taxon>Eukaryota</taxon>
        <taxon>Sar</taxon>
        <taxon>Alveolata</taxon>
        <taxon>Dinophyceae</taxon>
        <taxon>Suessiales</taxon>
        <taxon>Symbiodiniaceae</taxon>
        <taxon>Symbiodinium</taxon>
    </lineage>
</organism>
<feature type="transmembrane region" description="Helical" evidence="5">
    <location>
        <begin position="695"/>
        <end position="712"/>
    </location>
</feature>
<dbReference type="Pfam" id="PF04172">
    <property type="entry name" value="LrgB"/>
    <property type="match status" value="1"/>
</dbReference>
<evidence type="ECO:0000256" key="4">
    <source>
        <dbReference type="ARBA" id="ARBA00023136"/>
    </source>
</evidence>
<feature type="transmembrane region" description="Helical" evidence="5">
    <location>
        <begin position="873"/>
        <end position="893"/>
    </location>
</feature>
<evidence type="ECO:0000256" key="5">
    <source>
        <dbReference type="SAM" id="Phobius"/>
    </source>
</evidence>
<dbReference type="OrthoDB" id="443193at2759"/>
<feature type="transmembrane region" description="Helical" evidence="5">
    <location>
        <begin position="631"/>
        <end position="653"/>
    </location>
</feature>
<dbReference type="InterPro" id="IPR007300">
    <property type="entry name" value="CidB/LrgB"/>
</dbReference>
<keyword evidence="2 5" id="KW-0812">Transmembrane</keyword>
<keyword evidence="4 5" id="KW-0472">Membrane</keyword>
<gene>
    <name evidence="6" type="primary">PLGG1</name>
    <name evidence="6" type="ORF">AK812_SmicGene10422</name>
</gene>
<evidence type="ECO:0000256" key="3">
    <source>
        <dbReference type="ARBA" id="ARBA00022989"/>
    </source>
</evidence>
<evidence type="ECO:0000313" key="6">
    <source>
        <dbReference type="EMBL" id="OLQ06327.1"/>
    </source>
</evidence>
<evidence type="ECO:0000256" key="2">
    <source>
        <dbReference type="ARBA" id="ARBA00022692"/>
    </source>
</evidence>
<dbReference type="Proteomes" id="UP000186817">
    <property type="component" value="Unassembled WGS sequence"/>
</dbReference>
<evidence type="ECO:0000313" key="7">
    <source>
        <dbReference type="Proteomes" id="UP000186817"/>
    </source>
</evidence>
<feature type="transmembrane region" description="Helical" evidence="5">
    <location>
        <begin position="817"/>
        <end position="841"/>
    </location>
</feature>
<dbReference type="EMBL" id="LSRX01000163">
    <property type="protein sequence ID" value="OLQ06327.1"/>
    <property type="molecule type" value="Genomic_DNA"/>
</dbReference>
<proteinExistence type="predicted"/>
<keyword evidence="7" id="KW-1185">Reference proteome</keyword>
<sequence>MPKGGRFPSVLQRAHKLSRRELLQQLKQRGTPEGKVVESVALLRNQAGLSDVKDYTLAISALGRVGRWFEARNGGFESPRFVEEAVIDLLGDRRLLKQVQELCGVKSLIVQSPANLGFQLVLTDHVSRRWGDEVAICYNMWELPKDSFLPHQVAEEMLCSMQLAEKASFLIDLEAFGAVLKQSWLQFAAFERVDVETVFLNLQEKERIQCNVELRHVQRGPEAINLVQHVLQVGSSSEMTMRWPLSQEEKRRAAGIRLLRRLRFKGLETDTLVPDHPLNLKLSAQGCHETADSHKKIAAVSARALSQVELALAVLRPKQCAELRCAKAQSLAGWPNTPAPALFRITVLDRTWESPECHDLEQLLREDKDHAIALLRGNRPLLALLKLAAVFVRSSGASSLATRLHRECLQLRCVAELRLGFSSAEASAAALLDQHGRTCRHLNLHARAVMARNPSAAVDDLLAASQLNPGCATTRRLLKRAERLVERAQRAQRWFDGRGADKRTAEAKRLCESTWFCGLVLRVPGCRARSMAAATVRRLLAVGGFVALENAVEATGVGALLPSPLVGMFGLFGVLLCLDKCGYGSIASFMFQCSEPGYRFLFKWAPVFFTPSLIKLPLVEEPITGAEFFRLVVLLFVGALLQMALVATVANFLGSLVPESKIKDEAEDAVQALPGMTPKNVEPYPRPGIPYKRRWLPVYAVIMLAALIFLKLGHQSRLVESAFIMSATLLAFVVGNCAGPTFKTLMPPVFVGVFGGWLAIALWAREDDVESFHDVLVRYSNPGGGGPVLSRLLNPLVISLGLVLFERRHLLQRDSTVIVGTAGIAAVTGLFGSVLLARVLALPKGLAHSTTPRFCQAALALTVAGSLKASPPLAAAIVVSSCSIGVVISKPLMSWLKMEGSRERGLSVGGVAHVLGTVSLASWDKDAVPYAAVCSVLASGFTTALVVIPSVESALLSLLP</sequence>
<dbReference type="PANTHER" id="PTHR30249:SF0">
    <property type="entry name" value="PLASTIDAL GLYCOLATE_GLYCERATE TRANSLOCATOR 1, CHLOROPLASTIC"/>
    <property type="match status" value="1"/>
</dbReference>
<keyword evidence="3 5" id="KW-1133">Transmembrane helix</keyword>
<accession>A0A1Q9EG23</accession>
<evidence type="ECO:0000256" key="1">
    <source>
        <dbReference type="ARBA" id="ARBA00004141"/>
    </source>
</evidence>
<name>A0A1Q9EG23_SYMMI</name>